<reference evidence="2 3" key="1">
    <citation type="journal article" date="2019" name="Genome Biol. Evol.">
        <title>Insights into the evolution of the New World diploid cottons (Gossypium, subgenus Houzingenia) based on genome sequencing.</title>
        <authorList>
            <person name="Grover C.E."/>
            <person name="Arick M.A. 2nd"/>
            <person name="Thrash A."/>
            <person name="Conover J.L."/>
            <person name="Sanders W.S."/>
            <person name="Peterson D.G."/>
            <person name="Frelichowski J.E."/>
            <person name="Scheffler J.A."/>
            <person name="Scheffler B.E."/>
            <person name="Wendel J.F."/>
        </authorList>
    </citation>
    <scope>NUCLEOTIDE SEQUENCE [LARGE SCALE GENOMIC DNA]</scope>
    <source>
        <strain evidence="2">6</strain>
        <tissue evidence="2">Leaf</tissue>
    </source>
</reference>
<name>A0A7J9J493_9ROSI</name>
<keyword evidence="3" id="KW-1185">Reference proteome</keyword>
<dbReference type="InterPro" id="IPR004158">
    <property type="entry name" value="DUF247_pln"/>
</dbReference>
<dbReference type="PANTHER" id="PTHR31170">
    <property type="entry name" value="BNAC04G53230D PROTEIN"/>
    <property type="match status" value="1"/>
</dbReference>
<dbReference type="Proteomes" id="UP000593575">
    <property type="component" value="Unassembled WGS sequence"/>
</dbReference>
<gene>
    <name evidence="2" type="ORF">Goarm_013860</name>
</gene>
<dbReference type="AlphaFoldDB" id="A0A7J9J493"/>
<evidence type="ECO:0000313" key="3">
    <source>
        <dbReference type="Proteomes" id="UP000593575"/>
    </source>
</evidence>
<evidence type="ECO:0000313" key="2">
    <source>
        <dbReference type="EMBL" id="MBA0829242.1"/>
    </source>
</evidence>
<dbReference type="EMBL" id="JABFAE010000006">
    <property type="protein sequence ID" value="MBA0829242.1"/>
    <property type="molecule type" value="Genomic_DNA"/>
</dbReference>
<feature type="transmembrane region" description="Helical" evidence="1">
    <location>
        <begin position="215"/>
        <end position="242"/>
    </location>
</feature>
<keyword evidence="1" id="KW-0472">Membrane</keyword>
<comment type="caution">
    <text evidence="2">The sequence shown here is derived from an EMBL/GenBank/DDBJ whole genome shotgun (WGS) entry which is preliminary data.</text>
</comment>
<organism evidence="2 3">
    <name type="scientific">Gossypium armourianum</name>
    <dbReference type="NCBI Taxonomy" id="34283"/>
    <lineage>
        <taxon>Eukaryota</taxon>
        <taxon>Viridiplantae</taxon>
        <taxon>Streptophyta</taxon>
        <taxon>Embryophyta</taxon>
        <taxon>Tracheophyta</taxon>
        <taxon>Spermatophyta</taxon>
        <taxon>Magnoliopsida</taxon>
        <taxon>eudicotyledons</taxon>
        <taxon>Gunneridae</taxon>
        <taxon>Pentapetalae</taxon>
        <taxon>rosids</taxon>
        <taxon>malvids</taxon>
        <taxon>Malvales</taxon>
        <taxon>Malvaceae</taxon>
        <taxon>Malvoideae</taxon>
        <taxon>Gossypium</taxon>
    </lineage>
</organism>
<protein>
    <submittedName>
        <fullName evidence="2">Uncharacterized protein</fullName>
    </submittedName>
</protein>
<accession>A0A7J9J493</accession>
<evidence type="ECO:0000256" key="1">
    <source>
        <dbReference type="SAM" id="Phobius"/>
    </source>
</evidence>
<keyword evidence="1" id="KW-1133">Transmembrane helix</keyword>
<dbReference type="Pfam" id="PF03140">
    <property type="entry name" value="DUF247"/>
    <property type="match status" value="1"/>
</dbReference>
<sequence length="244" mass="27980">MQDDEFVNKLIVKFNTSNMPISFVGSYLHVLKVYRKSLLSDIPSCRQQKKRHWHLRPHYEDGDDIIRSTMELNEAGIRFKKSKTISLKDITFHGGVLKLLVIIKDAATKSKLLNLVAFERLHVRAGTEITSCIFFMANIIHNKKVVALLHSKGIIQNALGSDKAVANMFNSLSKDITLDPNNSLGEVSKMVNKYCKKPWNEWHANLIHTYFTNPWVILSLISVIFLFALIIAQNIYSIWFVYNS</sequence>
<dbReference type="PANTHER" id="PTHR31170:SF18">
    <property type="entry name" value="(WILD MALAYSIAN BANANA) HYPOTHETICAL PROTEIN"/>
    <property type="match status" value="1"/>
</dbReference>
<proteinExistence type="predicted"/>
<keyword evidence="1" id="KW-0812">Transmembrane</keyword>